<dbReference type="InterPro" id="IPR004843">
    <property type="entry name" value="Calcineurin-like_PHP"/>
</dbReference>
<evidence type="ECO:0000313" key="3">
    <source>
        <dbReference type="EMBL" id="SVB15086.1"/>
    </source>
</evidence>
<reference evidence="3" key="1">
    <citation type="submission" date="2018-05" db="EMBL/GenBank/DDBJ databases">
        <authorList>
            <person name="Lanie J.A."/>
            <person name="Ng W.-L."/>
            <person name="Kazmierczak K.M."/>
            <person name="Andrzejewski T.M."/>
            <person name="Davidsen T.M."/>
            <person name="Wayne K.J."/>
            <person name="Tettelin H."/>
            <person name="Glass J.I."/>
            <person name="Rusch D."/>
            <person name="Podicherti R."/>
            <person name="Tsui H.-C.T."/>
            <person name="Winkler M.E."/>
        </authorList>
    </citation>
    <scope>NUCLEOTIDE SEQUENCE</scope>
</reference>
<protein>
    <recommendedName>
        <fullName evidence="4">Calcineurin-like phosphoesterase domain-containing protein</fullName>
    </recommendedName>
</protein>
<evidence type="ECO:0000259" key="1">
    <source>
        <dbReference type="Pfam" id="PF00149"/>
    </source>
</evidence>
<feature type="domain" description="Purple acid phosphatase C-terminal" evidence="2">
    <location>
        <begin position="263"/>
        <end position="319"/>
    </location>
</feature>
<dbReference type="InterPro" id="IPR029052">
    <property type="entry name" value="Metallo-depent_PP-like"/>
</dbReference>
<organism evidence="3">
    <name type="scientific">marine metagenome</name>
    <dbReference type="NCBI Taxonomy" id="408172"/>
    <lineage>
        <taxon>unclassified sequences</taxon>
        <taxon>metagenomes</taxon>
        <taxon>ecological metagenomes</taxon>
    </lineage>
</organism>
<proteinExistence type="predicted"/>
<dbReference type="EMBL" id="UINC01030532">
    <property type="protein sequence ID" value="SVB15086.1"/>
    <property type="molecule type" value="Genomic_DNA"/>
</dbReference>
<dbReference type="PANTHER" id="PTHR45867:SF3">
    <property type="entry name" value="ACID PHOSPHATASE TYPE 7"/>
    <property type="match status" value="1"/>
</dbReference>
<evidence type="ECO:0000259" key="2">
    <source>
        <dbReference type="Pfam" id="PF14008"/>
    </source>
</evidence>
<dbReference type="Gene3D" id="3.60.21.10">
    <property type="match status" value="1"/>
</dbReference>
<dbReference type="SUPFAM" id="SSF56300">
    <property type="entry name" value="Metallo-dependent phosphatases"/>
    <property type="match status" value="1"/>
</dbReference>
<dbReference type="GO" id="GO:0016787">
    <property type="term" value="F:hydrolase activity"/>
    <property type="evidence" value="ECO:0007669"/>
    <property type="project" value="InterPro"/>
</dbReference>
<name>A0A382BMM8_9ZZZZ</name>
<feature type="domain" description="Calcineurin-like phosphoesterase" evidence="1">
    <location>
        <begin position="60"/>
        <end position="236"/>
    </location>
</feature>
<evidence type="ECO:0008006" key="4">
    <source>
        <dbReference type="Google" id="ProtNLM"/>
    </source>
</evidence>
<dbReference type="Pfam" id="PF00149">
    <property type="entry name" value="Metallophos"/>
    <property type="match status" value="1"/>
</dbReference>
<dbReference type="Pfam" id="PF14008">
    <property type="entry name" value="Metallophos_C"/>
    <property type="match status" value="1"/>
</dbReference>
<dbReference type="AlphaFoldDB" id="A0A382BMM8"/>
<gene>
    <name evidence="3" type="ORF">METZ01_LOCUS167940</name>
</gene>
<dbReference type="InterPro" id="IPR025733">
    <property type="entry name" value="PAPs_C"/>
</dbReference>
<accession>A0A382BMM8</accession>
<dbReference type="PANTHER" id="PTHR45867">
    <property type="entry name" value="PURPLE ACID PHOSPHATASE"/>
    <property type="match status" value="1"/>
</dbReference>
<sequence length="337" mass="38207">METKKKAVLIAAVIISLIISSIAISNPLLVDRFFYRMGFQEQVCFPIIDEEFQSDNVTNIAAVADFGINENSITTLKNIQSNNPEVILFAGDLGQSTAEKWIESSEFFGTENVYVVIGDGDLPEERDKFREHHALNNDYYSFDYENIHFLAIATGDYIAPAEFGVISNDKMQLDFIRTDLSYASDDPETDFTIVYTHLPMYSSSTNDSFMDLRNELQPIFDLYGVDLIINGHKHAYERTNPVTFNDVITDNENCLYDDPNGQIYLTVGTGGHSHSQFKQKQPWSIIQNHNDYGFLNIKLLNDGKTLYGEFVSNTGKVMDAFQINLNDNSNKNLEDEN</sequence>